<dbReference type="EMBL" id="JABWDY010007116">
    <property type="protein sequence ID" value="KAF5203207.1"/>
    <property type="molecule type" value="Genomic_DNA"/>
</dbReference>
<evidence type="ECO:0000256" key="1">
    <source>
        <dbReference type="PROSITE-ProRule" id="PRU00047"/>
    </source>
</evidence>
<proteinExistence type="predicted"/>
<feature type="compositionally biased region" description="Polar residues" evidence="2">
    <location>
        <begin position="64"/>
        <end position="79"/>
    </location>
</feature>
<dbReference type="InterPro" id="IPR036875">
    <property type="entry name" value="Znf_CCHC_sf"/>
</dbReference>
<evidence type="ECO:0000313" key="4">
    <source>
        <dbReference type="EMBL" id="KAF5203207.1"/>
    </source>
</evidence>
<feature type="region of interest" description="Disordered" evidence="2">
    <location>
        <begin position="14"/>
        <end position="117"/>
    </location>
</feature>
<dbReference type="InterPro" id="IPR001878">
    <property type="entry name" value="Znf_CCHC"/>
</dbReference>
<dbReference type="PROSITE" id="PS50158">
    <property type="entry name" value="ZF_CCHC"/>
    <property type="match status" value="1"/>
</dbReference>
<keyword evidence="5" id="KW-1185">Reference proteome</keyword>
<sequence>MKKLLNCFKCGRLGHKLHSCPHFPSLSASESQSSDMQQSDRGLDPNSVPRATHNNYGPWMIATGKNNHSSRLSLKPNHSSSKRGKDYQGKHANDRRNFTTGQCNNREYDDPSGRMWQ</sequence>
<feature type="compositionally biased region" description="Basic and acidic residues" evidence="2">
    <location>
        <begin position="83"/>
        <end position="97"/>
    </location>
</feature>
<feature type="compositionally biased region" description="Low complexity" evidence="2">
    <location>
        <begin position="25"/>
        <end position="39"/>
    </location>
</feature>
<feature type="compositionally biased region" description="Basic and acidic residues" evidence="2">
    <location>
        <begin position="106"/>
        <end position="117"/>
    </location>
</feature>
<evidence type="ECO:0000313" key="5">
    <source>
        <dbReference type="Proteomes" id="UP000554482"/>
    </source>
</evidence>
<reference evidence="4 5" key="1">
    <citation type="submission" date="2020-06" db="EMBL/GenBank/DDBJ databases">
        <title>Transcriptomic and genomic resources for Thalictrum thalictroides and T. hernandezii: Facilitating candidate gene discovery in an emerging model plant lineage.</title>
        <authorList>
            <person name="Arias T."/>
            <person name="Riano-Pachon D.M."/>
            <person name="Di Stilio V.S."/>
        </authorList>
    </citation>
    <scope>NUCLEOTIDE SEQUENCE [LARGE SCALE GENOMIC DNA]</scope>
    <source>
        <strain evidence="5">cv. WT478/WT964</strain>
        <tissue evidence="4">Leaves</tissue>
    </source>
</reference>
<evidence type="ECO:0000259" key="3">
    <source>
        <dbReference type="PROSITE" id="PS50158"/>
    </source>
</evidence>
<dbReference type="GO" id="GO:0003676">
    <property type="term" value="F:nucleic acid binding"/>
    <property type="evidence" value="ECO:0007669"/>
    <property type="project" value="InterPro"/>
</dbReference>
<dbReference type="GO" id="GO:0008270">
    <property type="term" value="F:zinc ion binding"/>
    <property type="evidence" value="ECO:0007669"/>
    <property type="project" value="UniProtKB-KW"/>
</dbReference>
<dbReference type="SUPFAM" id="SSF57756">
    <property type="entry name" value="Retrovirus zinc finger-like domains"/>
    <property type="match status" value="1"/>
</dbReference>
<keyword evidence="1" id="KW-0862">Zinc</keyword>
<keyword evidence="1" id="KW-0863">Zinc-finger</keyword>
<evidence type="ECO:0000256" key="2">
    <source>
        <dbReference type="SAM" id="MobiDB-lite"/>
    </source>
</evidence>
<organism evidence="4 5">
    <name type="scientific">Thalictrum thalictroides</name>
    <name type="common">Rue-anemone</name>
    <name type="synonym">Anemone thalictroides</name>
    <dbReference type="NCBI Taxonomy" id="46969"/>
    <lineage>
        <taxon>Eukaryota</taxon>
        <taxon>Viridiplantae</taxon>
        <taxon>Streptophyta</taxon>
        <taxon>Embryophyta</taxon>
        <taxon>Tracheophyta</taxon>
        <taxon>Spermatophyta</taxon>
        <taxon>Magnoliopsida</taxon>
        <taxon>Ranunculales</taxon>
        <taxon>Ranunculaceae</taxon>
        <taxon>Thalictroideae</taxon>
        <taxon>Thalictrum</taxon>
    </lineage>
</organism>
<feature type="domain" description="CCHC-type" evidence="3">
    <location>
        <begin position="7"/>
        <end position="21"/>
    </location>
</feature>
<gene>
    <name evidence="4" type="ORF">FRX31_007207</name>
</gene>
<accession>A0A7J6X2A1</accession>
<keyword evidence="1" id="KW-0479">Metal-binding</keyword>
<protein>
    <recommendedName>
        <fullName evidence="3">CCHC-type domain-containing protein</fullName>
    </recommendedName>
</protein>
<dbReference type="Proteomes" id="UP000554482">
    <property type="component" value="Unassembled WGS sequence"/>
</dbReference>
<comment type="caution">
    <text evidence="4">The sequence shown here is derived from an EMBL/GenBank/DDBJ whole genome shotgun (WGS) entry which is preliminary data.</text>
</comment>
<dbReference type="AlphaFoldDB" id="A0A7J6X2A1"/>
<name>A0A7J6X2A1_THATH</name>